<protein>
    <submittedName>
        <fullName evidence="2">Uncharacterized protein</fullName>
    </submittedName>
</protein>
<evidence type="ECO:0000313" key="2">
    <source>
        <dbReference type="EMBL" id="KAJ7327876.1"/>
    </source>
</evidence>
<evidence type="ECO:0000313" key="3">
    <source>
        <dbReference type="Proteomes" id="UP001218218"/>
    </source>
</evidence>
<accession>A0AAD6ZLA8</accession>
<reference evidence="2" key="1">
    <citation type="submission" date="2023-03" db="EMBL/GenBank/DDBJ databases">
        <title>Massive genome expansion in bonnet fungi (Mycena s.s.) driven by repeated elements and novel gene families across ecological guilds.</title>
        <authorList>
            <consortium name="Lawrence Berkeley National Laboratory"/>
            <person name="Harder C.B."/>
            <person name="Miyauchi S."/>
            <person name="Viragh M."/>
            <person name="Kuo A."/>
            <person name="Thoen E."/>
            <person name="Andreopoulos B."/>
            <person name="Lu D."/>
            <person name="Skrede I."/>
            <person name="Drula E."/>
            <person name="Henrissat B."/>
            <person name="Morin E."/>
            <person name="Kohler A."/>
            <person name="Barry K."/>
            <person name="LaButti K."/>
            <person name="Morin E."/>
            <person name="Salamov A."/>
            <person name="Lipzen A."/>
            <person name="Mereny Z."/>
            <person name="Hegedus B."/>
            <person name="Baldrian P."/>
            <person name="Stursova M."/>
            <person name="Weitz H."/>
            <person name="Taylor A."/>
            <person name="Grigoriev I.V."/>
            <person name="Nagy L.G."/>
            <person name="Martin F."/>
            <person name="Kauserud H."/>
        </authorList>
    </citation>
    <scope>NUCLEOTIDE SEQUENCE</scope>
    <source>
        <strain evidence="2">CBHHK002</strain>
    </source>
</reference>
<keyword evidence="1" id="KW-1133">Transmembrane helix</keyword>
<sequence length="52" mass="5998">MTTAFAEIFSQPTVTFWGNAEQVKVRYWPVPLFMTTSTFVGVLVNAFLIHRF</sequence>
<organism evidence="2 3">
    <name type="scientific">Mycena albidolilacea</name>
    <dbReference type="NCBI Taxonomy" id="1033008"/>
    <lineage>
        <taxon>Eukaryota</taxon>
        <taxon>Fungi</taxon>
        <taxon>Dikarya</taxon>
        <taxon>Basidiomycota</taxon>
        <taxon>Agaricomycotina</taxon>
        <taxon>Agaricomycetes</taxon>
        <taxon>Agaricomycetidae</taxon>
        <taxon>Agaricales</taxon>
        <taxon>Marasmiineae</taxon>
        <taxon>Mycenaceae</taxon>
        <taxon>Mycena</taxon>
    </lineage>
</organism>
<keyword evidence="1" id="KW-0812">Transmembrane</keyword>
<feature type="transmembrane region" description="Helical" evidence="1">
    <location>
        <begin position="27"/>
        <end position="49"/>
    </location>
</feature>
<dbReference type="Proteomes" id="UP001218218">
    <property type="component" value="Unassembled WGS sequence"/>
</dbReference>
<evidence type="ECO:0000256" key="1">
    <source>
        <dbReference type="SAM" id="Phobius"/>
    </source>
</evidence>
<name>A0AAD6ZLA8_9AGAR</name>
<keyword evidence="3" id="KW-1185">Reference proteome</keyword>
<gene>
    <name evidence="2" type="ORF">DFH08DRAFT_967668</name>
</gene>
<keyword evidence="1" id="KW-0472">Membrane</keyword>
<proteinExistence type="predicted"/>
<dbReference type="AlphaFoldDB" id="A0AAD6ZLA8"/>
<comment type="caution">
    <text evidence="2">The sequence shown here is derived from an EMBL/GenBank/DDBJ whole genome shotgun (WGS) entry which is preliminary data.</text>
</comment>
<dbReference type="EMBL" id="JARIHO010000040">
    <property type="protein sequence ID" value="KAJ7327876.1"/>
    <property type="molecule type" value="Genomic_DNA"/>
</dbReference>